<organism evidence="4 5">
    <name type="scientific">Oenococcus oeni</name>
    <name type="common">Leuconostoc oenos</name>
    <dbReference type="NCBI Taxonomy" id="1247"/>
    <lineage>
        <taxon>Bacteria</taxon>
        <taxon>Bacillati</taxon>
        <taxon>Bacillota</taxon>
        <taxon>Bacilli</taxon>
        <taxon>Lactobacillales</taxon>
        <taxon>Lactobacillaceae</taxon>
        <taxon>Oenococcus</taxon>
    </lineage>
</organism>
<feature type="coiled-coil region" evidence="2">
    <location>
        <begin position="337"/>
        <end position="364"/>
    </location>
</feature>
<dbReference type="PANTHER" id="PTHR30337:SF7">
    <property type="entry name" value="PHOSPHOESTERASE"/>
    <property type="match status" value="1"/>
</dbReference>
<proteinExistence type="predicted"/>
<gene>
    <name evidence="4" type="ORF">ATX59_04285</name>
</gene>
<sequence>MSGFYNRGKMKFIHAADIHLGNPISGIDRKINLPEEVKKQIALATFTAFSNVVKLAVDRHVDFVLFPGDLFDSSQQSAYLYNFLNQQFQNLKEAGIEAFISFGNHDFQSDVENDFIWPENVHAFPKSKAKTFFHDSWDGKRVAITGTSFAVRNPQESLVPLYPSRDQSATYQIGMYHGSQGNSSANNYAPFSVGDLQALNYDYWALGHIHVRQVLSKNPAIVYSGNPQGLDLTETGEKGVYFVSDENDQGGLTAEFVPCSSFVFDSFELSINDQSAISNISDLIVQELLSLNHKKMSLNAIRVNLSASLPEKILDQLTDTSFLDLVNSKTIREKQFLIKMDLNVDQKKDNFNQLEEQYWQAAKNDVFDEQSFNQALLRTFNSNQQFVIRHFTDPNVQAKLMSKAEQIISERIS</sequence>
<dbReference type="SUPFAM" id="SSF56300">
    <property type="entry name" value="Metallo-dependent phosphatases"/>
    <property type="match status" value="1"/>
</dbReference>
<keyword evidence="1" id="KW-0378">Hydrolase</keyword>
<evidence type="ECO:0000256" key="2">
    <source>
        <dbReference type="SAM" id="Coils"/>
    </source>
</evidence>
<comment type="caution">
    <text evidence="4">The sequence shown here is derived from an EMBL/GenBank/DDBJ whole genome shotgun (WGS) entry which is preliminary data.</text>
</comment>
<evidence type="ECO:0000313" key="4">
    <source>
        <dbReference type="EMBL" id="OIM21398.1"/>
    </source>
</evidence>
<dbReference type="AlphaFoldDB" id="A0A6N4A390"/>
<protein>
    <submittedName>
        <fullName evidence="4">Metallophosphatase</fullName>
    </submittedName>
</protein>
<reference evidence="4 5" key="1">
    <citation type="journal article" date="2016" name="BMC Genomics">
        <title>Consensus pan-genome assembly of the specialised wine bacterium Oenococcus oeni.</title>
        <authorList>
            <person name="Sternes P.R."/>
            <person name="Borneman A.R."/>
        </authorList>
    </citation>
    <scope>NUCLEOTIDE SEQUENCE [LARGE SCALE GENOMIC DNA]</scope>
    <source>
        <strain evidence="4 5">AWRIB661</strain>
    </source>
</reference>
<dbReference type="RefSeq" id="WP_071419827.1">
    <property type="nucleotide sequence ID" value="NZ_MLLI01000118.1"/>
</dbReference>
<dbReference type="PANTHER" id="PTHR30337">
    <property type="entry name" value="COMPONENT OF ATP-DEPENDENT DSDNA EXONUCLEASE"/>
    <property type="match status" value="1"/>
</dbReference>
<dbReference type="Gene3D" id="3.60.21.10">
    <property type="match status" value="1"/>
</dbReference>
<dbReference type="CDD" id="cd00840">
    <property type="entry name" value="MPP_Mre11_N"/>
    <property type="match status" value="1"/>
</dbReference>
<dbReference type="PIRSF" id="PIRSF033091">
    <property type="entry name" value="Pesterase_YhaO"/>
    <property type="match status" value="1"/>
</dbReference>
<evidence type="ECO:0000259" key="3">
    <source>
        <dbReference type="Pfam" id="PF00149"/>
    </source>
</evidence>
<dbReference type="Pfam" id="PF00149">
    <property type="entry name" value="Metallophos"/>
    <property type="match status" value="1"/>
</dbReference>
<name>A0A6N4A390_OENOE</name>
<dbReference type="Proteomes" id="UP000181728">
    <property type="component" value="Unassembled WGS sequence"/>
</dbReference>
<dbReference type="InterPro" id="IPR014576">
    <property type="entry name" value="Pesterase_YhaO"/>
</dbReference>
<dbReference type="InterPro" id="IPR050535">
    <property type="entry name" value="DNA_Repair-Maintenance_Comp"/>
</dbReference>
<dbReference type="GO" id="GO:0016787">
    <property type="term" value="F:hydrolase activity"/>
    <property type="evidence" value="ECO:0007669"/>
    <property type="project" value="UniProtKB-KW"/>
</dbReference>
<evidence type="ECO:0000256" key="1">
    <source>
        <dbReference type="ARBA" id="ARBA00022801"/>
    </source>
</evidence>
<dbReference type="EMBL" id="MLOK01000036">
    <property type="protein sequence ID" value="OIM21398.1"/>
    <property type="molecule type" value="Genomic_DNA"/>
</dbReference>
<keyword evidence="2" id="KW-0175">Coiled coil</keyword>
<dbReference type="InterPro" id="IPR041796">
    <property type="entry name" value="Mre11_N"/>
</dbReference>
<dbReference type="InterPro" id="IPR029052">
    <property type="entry name" value="Metallo-depent_PP-like"/>
</dbReference>
<evidence type="ECO:0000313" key="5">
    <source>
        <dbReference type="Proteomes" id="UP000181728"/>
    </source>
</evidence>
<feature type="domain" description="Calcineurin-like phosphoesterase" evidence="3">
    <location>
        <begin position="10"/>
        <end position="211"/>
    </location>
</feature>
<accession>A0A6N4A390</accession>
<dbReference type="InterPro" id="IPR004843">
    <property type="entry name" value="Calcineurin-like_PHP"/>
</dbReference>